<proteinExistence type="predicted"/>
<protein>
    <submittedName>
        <fullName evidence="2">Uncharacterized protein</fullName>
    </submittedName>
</protein>
<feature type="signal peptide" evidence="1">
    <location>
        <begin position="1"/>
        <end position="19"/>
    </location>
</feature>
<keyword evidence="3" id="KW-1185">Reference proteome</keyword>
<evidence type="ECO:0000313" key="3">
    <source>
        <dbReference type="Proteomes" id="UP001244011"/>
    </source>
</evidence>
<keyword evidence="1" id="KW-0732">Signal</keyword>
<dbReference type="RefSeq" id="XP_060284566.1">
    <property type="nucleotide sequence ID" value="XM_060429832.1"/>
</dbReference>
<evidence type="ECO:0000256" key="1">
    <source>
        <dbReference type="SAM" id="SignalP"/>
    </source>
</evidence>
<comment type="caution">
    <text evidence="2">The sequence shown here is derived from an EMBL/GenBank/DDBJ whole genome shotgun (WGS) entry which is preliminary data.</text>
</comment>
<evidence type="ECO:0000313" key="2">
    <source>
        <dbReference type="EMBL" id="KAK1768353.1"/>
    </source>
</evidence>
<dbReference type="AlphaFoldDB" id="A0AAJ0C1E4"/>
<dbReference type="EMBL" id="MU839005">
    <property type="protein sequence ID" value="KAK1768353.1"/>
    <property type="molecule type" value="Genomic_DNA"/>
</dbReference>
<dbReference type="Proteomes" id="UP001244011">
    <property type="component" value="Unassembled WGS sequence"/>
</dbReference>
<feature type="chain" id="PRO_5042567014" evidence="1">
    <location>
        <begin position="20"/>
        <end position="179"/>
    </location>
</feature>
<sequence length="179" mass="18638">MAPSAPMLYSLVLLLGVAAAVPAPRESCEPRTICVDAINTCGVKYGGCYDECNTALKPSPPPCTEATTTTKPTPTCGVPPPVTPITTGDDCSTRTVCWDGVNECGQTYGGCFPDCTPWPTFTPPPCPTITTTTNPVIVTDVPTGVPTICADYINECGKMYGGCFASTSPFPTFSKPPCP</sequence>
<reference evidence="2" key="1">
    <citation type="submission" date="2023-06" db="EMBL/GenBank/DDBJ databases">
        <title>Genome-scale phylogeny and comparative genomics of the fungal order Sordariales.</title>
        <authorList>
            <consortium name="Lawrence Berkeley National Laboratory"/>
            <person name="Hensen N."/>
            <person name="Bonometti L."/>
            <person name="Westerberg I."/>
            <person name="Brannstrom I.O."/>
            <person name="Guillou S."/>
            <person name="Cros-Aarteil S."/>
            <person name="Calhoun S."/>
            <person name="Haridas S."/>
            <person name="Kuo A."/>
            <person name="Mondo S."/>
            <person name="Pangilinan J."/>
            <person name="Riley R."/>
            <person name="Labutti K."/>
            <person name="Andreopoulos B."/>
            <person name="Lipzen A."/>
            <person name="Chen C."/>
            <person name="Yanf M."/>
            <person name="Daum C."/>
            <person name="Ng V."/>
            <person name="Clum A."/>
            <person name="Steindorff A."/>
            <person name="Ohm R."/>
            <person name="Martin F."/>
            <person name="Silar P."/>
            <person name="Natvig D."/>
            <person name="Lalanne C."/>
            <person name="Gautier V."/>
            <person name="Ament-Velasquez S.L."/>
            <person name="Kruys A."/>
            <person name="Hutchinson M.I."/>
            <person name="Powell A.J."/>
            <person name="Barry K."/>
            <person name="Miller A.N."/>
            <person name="Grigoriev I.V."/>
            <person name="Debuchy R."/>
            <person name="Gladieux P."/>
            <person name="Thoren M.H."/>
            <person name="Johannesson H."/>
        </authorList>
    </citation>
    <scope>NUCLEOTIDE SEQUENCE</scope>
    <source>
        <strain evidence="2">8032-3</strain>
    </source>
</reference>
<gene>
    <name evidence="2" type="ORF">QBC33DRAFT_557816</name>
</gene>
<dbReference type="GeneID" id="85313019"/>
<name>A0AAJ0C1E4_9PEZI</name>
<accession>A0AAJ0C1E4</accession>
<organism evidence="2 3">
    <name type="scientific">Phialemonium atrogriseum</name>
    <dbReference type="NCBI Taxonomy" id="1093897"/>
    <lineage>
        <taxon>Eukaryota</taxon>
        <taxon>Fungi</taxon>
        <taxon>Dikarya</taxon>
        <taxon>Ascomycota</taxon>
        <taxon>Pezizomycotina</taxon>
        <taxon>Sordariomycetes</taxon>
        <taxon>Sordariomycetidae</taxon>
        <taxon>Cephalothecales</taxon>
        <taxon>Cephalothecaceae</taxon>
        <taxon>Phialemonium</taxon>
    </lineage>
</organism>